<reference evidence="2 3" key="1">
    <citation type="submission" date="2019-06" db="EMBL/GenBank/DDBJ databases">
        <title>Draft genomes of female and male turbot (Scophthalmus maximus).</title>
        <authorList>
            <person name="Xu H."/>
            <person name="Xu X.-W."/>
            <person name="Shao C."/>
            <person name="Chen S."/>
        </authorList>
    </citation>
    <scope>NUCLEOTIDE SEQUENCE [LARGE SCALE GENOMIC DNA]</scope>
    <source>
        <strain evidence="2">Ysfricsl-2016a</strain>
        <tissue evidence="2">Blood</tissue>
    </source>
</reference>
<organism evidence="2 3">
    <name type="scientific">Scophthalmus maximus</name>
    <name type="common">Turbot</name>
    <name type="synonym">Psetta maxima</name>
    <dbReference type="NCBI Taxonomy" id="52904"/>
    <lineage>
        <taxon>Eukaryota</taxon>
        <taxon>Metazoa</taxon>
        <taxon>Chordata</taxon>
        <taxon>Craniata</taxon>
        <taxon>Vertebrata</taxon>
        <taxon>Euteleostomi</taxon>
        <taxon>Actinopterygii</taxon>
        <taxon>Neopterygii</taxon>
        <taxon>Teleostei</taxon>
        <taxon>Neoteleostei</taxon>
        <taxon>Acanthomorphata</taxon>
        <taxon>Carangaria</taxon>
        <taxon>Pleuronectiformes</taxon>
        <taxon>Pleuronectoidei</taxon>
        <taxon>Scophthalmidae</taxon>
        <taxon>Scophthalmus</taxon>
    </lineage>
</organism>
<dbReference type="EMBL" id="VEVO01000021">
    <property type="protein sequence ID" value="KAF0024489.1"/>
    <property type="molecule type" value="Genomic_DNA"/>
</dbReference>
<comment type="caution">
    <text evidence="2">The sequence shown here is derived from an EMBL/GenBank/DDBJ whole genome shotgun (WGS) entry which is preliminary data.</text>
</comment>
<evidence type="ECO:0000256" key="1">
    <source>
        <dbReference type="SAM" id="SignalP"/>
    </source>
</evidence>
<dbReference type="Proteomes" id="UP000438429">
    <property type="component" value="Unassembled WGS sequence"/>
</dbReference>
<feature type="signal peptide" evidence="1">
    <location>
        <begin position="1"/>
        <end position="22"/>
    </location>
</feature>
<evidence type="ECO:0000313" key="2">
    <source>
        <dbReference type="EMBL" id="KAF0024489.1"/>
    </source>
</evidence>
<name>A0A6A4RW15_SCOMX</name>
<evidence type="ECO:0008006" key="4">
    <source>
        <dbReference type="Google" id="ProtNLM"/>
    </source>
</evidence>
<dbReference type="AlphaFoldDB" id="A0A6A4RW15"/>
<keyword evidence="1" id="KW-0732">Signal</keyword>
<sequence length="138" mass="15667">MGSTRCTLTHLLRFFLRSPCLGDTSSDHTELAHGHEAALNRTLNVRKADSRGLAFREAKKGRSLWTELQRGSVHSCSADSVTRLWDSSAILWRFQAFHLTLRTSKANITRADSSATISVVHRRRSLARRGRKFLSRYI</sequence>
<protein>
    <recommendedName>
        <fullName evidence="4">Secreted protein</fullName>
    </recommendedName>
</protein>
<gene>
    <name evidence="2" type="ORF">F2P81_023291</name>
</gene>
<feature type="chain" id="PRO_5025595919" description="Secreted protein" evidence="1">
    <location>
        <begin position="23"/>
        <end position="138"/>
    </location>
</feature>
<evidence type="ECO:0000313" key="3">
    <source>
        <dbReference type="Proteomes" id="UP000438429"/>
    </source>
</evidence>
<proteinExistence type="predicted"/>
<accession>A0A6A4RW15</accession>